<gene>
    <name evidence="2" type="primary">X975_18857</name>
    <name evidence="2" type="ORF">TNCV_2073231</name>
</gene>
<evidence type="ECO:0000313" key="2">
    <source>
        <dbReference type="EMBL" id="GFX90445.1"/>
    </source>
</evidence>
<dbReference type="CDD" id="cd00303">
    <property type="entry name" value="retropepsin_like"/>
    <property type="match status" value="1"/>
</dbReference>
<dbReference type="AlphaFoldDB" id="A0A8X6RAC7"/>
<dbReference type="EMBL" id="BMAU01021099">
    <property type="protein sequence ID" value="GFX90445.1"/>
    <property type="molecule type" value="Genomic_DNA"/>
</dbReference>
<feature type="region of interest" description="Disordered" evidence="1">
    <location>
        <begin position="112"/>
        <end position="132"/>
    </location>
</feature>
<keyword evidence="3" id="KW-1185">Reference proteome</keyword>
<dbReference type="Proteomes" id="UP000887159">
    <property type="component" value="Unassembled WGS sequence"/>
</dbReference>
<evidence type="ECO:0000313" key="3">
    <source>
        <dbReference type="Proteomes" id="UP000887159"/>
    </source>
</evidence>
<organism evidence="2 3">
    <name type="scientific">Trichonephila clavipes</name>
    <name type="common">Golden silk orbweaver</name>
    <name type="synonym">Nephila clavipes</name>
    <dbReference type="NCBI Taxonomy" id="2585209"/>
    <lineage>
        <taxon>Eukaryota</taxon>
        <taxon>Metazoa</taxon>
        <taxon>Ecdysozoa</taxon>
        <taxon>Arthropoda</taxon>
        <taxon>Chelicerata</taxon>
        <taxon>Arachnida</taxon>
        <taxon>Araneae</taxon>
        <taxon>Araneomorphae</taxon>
        <taxon>Entelegynae</taxon>
        <taxon>Araneoidea</taxon>
        <taxon>Nephilidae</taxon>
        <taxon>Trichonephila</taxon>
    </lineage>
</organism>
<comment type="caution">
    <text evidence="2">The sequence shown here is derived from an EMBL/GenBank/DDBJ whole genome shotgun (WGS) entry which is preliminary data.</text>
</comment>
<dbReference type="Gene3D" id="3.10.10.10">
    <property type="entry name" value="HIV Type 1 Reverse Transcriptase, subunit A, domain 1"/>
    <property type="match status" value="1"/>
</dbReference>
<evidence type="ECO:0000256" key="1">
    <source>
        <dbReference type="SAM" id="MobiDB-lite"/>
    </source>
</evidence>
<name>A0A8X6RAC7_TRICX</name>
<dbReference type="InterPro" id="IPR021109">
    <property type="entry name" value="Peptidase_aspartic_dom_sf"/>
</dbReference>
<accession>A0A8X6RAC7</accession>
<reference evidence="2" key="1">
    <citation type="submission" date="2020-08" db="EMBL/GenBank/DDBJ databases">
        <title>Multicomponent nature underlies the extraordinary mechanical properties of spider dragline silk.</title>
        <authorList>
            <person name="Kono N."/>
            <person name="Nakamura H."/>
            <person name="Mori M."/>
            <person name="Yoshida Y."/>
            <person name="Ohtoshi R."/>
            <person name="Malay A.D."/>
            <person name="Moran D.A.P."/>
            <person name="Tomita M."/>
            <person name="Numata K."/>
            <person name="Arakawa K."/>
        </authorList>
    </citation>
    <scope>NUCLEOTIDE SEQUENCE</scope>
</reference>
<dbReference type="Gene3D" id="2.40.70.10">
    <property type="entry name" value="Acid Proteases"/>
    <property type="match status" value="1"/>
</dbReference>
<dbReference type="InterPro" id="IPR043502">
    <property type="entry name" value="DNA/RNA_pol_sf"/>
</dbReference>
<protein>
    <submittedName>
        <fullName evidence="2">Retrovirus-related Pol polyprotein from transposon 412</fullName>
    </submittedName>
</protein>
<proteinExistence type="predicted"/>
<dbReference type="GO" id="GO:0071897">
    <property type="term" value="P:DNA biosynthetic process"/>
    <property type="evidence" value="ECO:0007669"/>
    <property type="project" value="UniProtKB-ARBA"/>
</dbReference>
<sequence length="395" mass="46281">MEEEAEKYYIIRGLKENRAIELQLRSCNNIEELKEKMKLLDVQEKSKSNVVRRQQYGGWNWRNDQSQHPDAITGSRYNVYSPQFLSPSYHHPSFSLQRPILYRNQRFPQRPTVLRPNAPTFKPRQRTQNNNTVFQPHQTGELIIIQGRINFKQVYILLDTGSRECEYYSKNIISQIKGYHNVEYIKTKIATINGEIEVSEAITLQLKIGEIIENIKFLIVNVELKYLIISNKTMSIFELNINFSDYKMFQRGKQIVKNYESKENIKENETLKFSNNKIITKKTDNVFNIELIPNSDYDIINMIIDKYKHVFAKNKFDVGELKCNSPKIILTSELPIVNRPYRTSFKDDTEIKKQLDALLKAGIIKPSYSSYAAPITLAFKKRIMLVHDYVSITES</sequence>
<dbReference type="SUPFAM" id="SSF56672">
    <property type="entry name" value="DNA/RNA polymerases"/>
    <property type="match status" value="1"/>
</dbReference>